<proteinExistence type="predicted"/>
<dbReference type="OrthoDB" id="7875908at2"/>
<organism evidence="1">
    <name type="scientific">Microvirga ossetica</name>
    <dbReference type="NCBI Taxonomy" id="1882682"/>
    <lineage>
        <taxon>Bacteria</taxon>
        <taxon>Pseudomonadati</taxon>
        <taxon>Pseudomonadota</taxon>
        <taxon>Alphaproteobacteria</taxon>
        <taxon>Hyphomicrobiales</taxon>
        <taxon>Methylobacteriaceae</taxon>
        <taxon>Microvirga</taxon>
    </lineage>
</organism>
<dbReference type="KEGG" id="moc:BB934_17470"/>
<dbReference type="AlphaFoldDB" id="A0A1B2EII3"/>
<name>A0A1B2EII3_9HYPH</name>
<reference evidence="1" key="1">
    <citation type="submission" date="2016-07" db="EMBL/GenBank/DDBJ databases">
        <title>Microvirga ossetica sp. nov. a new species of rhizobia isolated from root nodules of the legume species Vicia alpestris Steven originated from North Ossetia region in the Caucasus.</title>
        <authorList>
            <person name="Safronova V.I."/>
            <person name="Kuznetsova I.G."/>
            <person name="Sazanova A.L."/>
            <person name="Belimov A."/>
            <person name="Andronov E."/>
            <person name="Osledkin Y.S."/>
            <person name="Onishchuk O.P."/>
            <person name="Kurchak O.N."/>
            <person name="Shaposhnikov A.I."/>
            <person name="Willems A."/>
            <person name="Tikhonovich I.A."/>
        </authorList>
    </citation>
    <scope>NUCLEOTIDE SEQUENCE [LARGE SCALE GENOMIC DNA]</scope>
    <source>
        <strain evidence="1">V5/3M</strain>
    </source>
</reference>
<evidence type="ECO:0000313" key="1">
    <source>
        <dbReference type="EMBL" id="ANY79790.1"/>
    </source>
</evidence>
<gene>
    <name evidence="1" type="ORF">BB934_17470</name>
</gene>
<dbReference type="EMBL" id="CP016616">
    <property type="protein sequence ID" value="ANY79790.1"/>
    <property type="molecule type" value="Genomic_DNA"/>
</dbReference>
<dbReference type="RefSeq" id="WP_099510812.1">
    <property type="nucleotide sequence ID" value="NZ_CP016616.1"/>
</dbReference>
<sequence length="76" mass="9023">MNKIVREHYPVDKLPEDLRELLDPSKPVTLVIEQDDEAARPDPKREFMRFFGAAKERNTSATEAVRRIRTLRDEWE</sequence>
<protein>
    <submittedName>
        <fullName evidence="1">Uncharacterized protein</fullName>
    </submittedName>
</protein>
<accession>A0A1B2EII3</accession>